<feature type="compositionally biased region" description="Polar residues" evidence="1">
    <location>
        <begin position="19"/>
        <end position="28"/>
    </location>
</feature>
<feature type="compositionally biased region" description="Polar residues" evidence="1">
    <location>
        <begin position="49"/>
        <end position="60"/>
    </location>
</feature>
<feature type="region of interest" description="Disordered" evidence="1">
    <location>
        <begin position="1"/>
        <end position="63"/>
    </location>
</feature>
<dbReference type="EMBL" id="PQ015379">
    <property type="protein sequence ID" value="XDJ15237.1"/>
    <property type="molecule type" value="Genomic_DNA"/>
</dbReference>
<accession>A0AB39CEI3</accession>
<feature type="compositionally biased region" description="Low complexity" evidence="1">
    <location>
        <begin position="29"/>
        <end position="48"/>
    </location>
</feature>
<organism evidence="2">
    <name type="scientific">Pseudomonas phage HRDY3</name>
    <dbReference type="NCBI Taxonomy" id="3236930"/>
    <lineage>
        <taxon>Viruses</taxon>
    </lineage>
</organism>
<proteinExistence type="predicted"/>
<evidence type="ECO:0000256" key="1">
    <source>
        <dbReference type="SAM" id="MobiDB-lite"/>
    </source>
</evidence>
<evidence type="ECO:0000313" key="2">
    <source>
        <dbReference type="EMBL" id="XDJ15237.1"/>
    </source>
</evidence>
<protein>
    <submittedName>
        <fullName evidence="2">ATPase</fullName>
    </submittedName>
</protein>
<sequence>MATASTQPETGAAAAGTEQIAQTEQTNVEQTGETATANAETAQTGEQASAVTTENVQTEETPVEVSASFVSIASNEMKENSVDVNYVGSVQNEPTWVAFHNGVPFAKAVASAAENKATFADPSFGRAFKAIAAEQGVQAAIEQLRFEEIKPVVQIAQVVAEQIQTQVSEQGAVLAEASAKDQSELAERFRGALATAAHGINTGYFRDTSNPILTALASTLESIGLEGAEDLLQRAFLDHSPEYHAAILAKAGEIMKYDAVVQNQMATAVTQIEPKNVVATASSSLSMGRPVQRPVQVQKQESELATASAQQSQPSNFKSKLTGLKLFR</sequence>
<feature type="compositionally biased region" description="Polar residues" evidence="1">
    <location>
        <begin position="303"/>
        <end position="319"/>
    </location>
</feature>
<reference evidence="2" key="1">
    <citation type="submission" date="2024-07" db="EMBL/GenBank/DDBJ databases">
        <authorList>
            <person name="Bringhurst R.M."/>
            <person name="Homer T.E."/>
        </authorList>
    </citation>
    <scope>NUCLEOTIDE SEQUENCE</scope>
</reference>
<feature type="region of interest" description="Disordered" evidence="1">
    <location>
        <begin position="298"/>
        <end position="322"/>
    </location>
</feature>
<name>A0AB39CEI3_9VIRU</name>